<comment type="caution">
    <text evidence="10">The sequence shown here is derived from an EMBL/GenBank/DDBJ whole genome shotgun (WGS) entry which is preliminary data.</text>
</comment>
<evidence type="ECO:0000256" key="7">
    <source>
        <dbReference type="SAM" id="Phobius"/>
    </source>
</evidence>
<dbReference type="Gene3D" id="3.30.2010.10">
    <property type="entry name" value="Metalloproteases ('zincins'), catalytic domain"/>
    <property type="match status" value="1"/>
</dbReference>
<dbReference type="InterPro" id="IPR001915">
    <property type="entry name" value="Peptidase_M48"/>
</dbReference>
<evidence type="ECO:0000313" key="11">
    <source>
        <dbReference type="Proteomes" id="UP001596472"/>
    </source>
</evidence>
<feature type="transmembrane region" description="Helical" evidence="7">
    <location>
        <begin position="148"/>
        <end position="167"/>
    </location>
</feature>
<dbReference type="Pfam" id="PF01435">
    <property type="entry name" value="Peptidase_M48"/>
    <property type="match status" value="1"/>
</dbReference>
<dbReference type="CDD" id="cd07343">
    <property type="entry name" value="M48A_Zmpste24p_like"/>
    <property type="match status" value="1"/>
</dbReference>
<evidence type="ECO:0000256" key="5">
    <source>
        <dbReference type="ARBA" id="ARBA00023049"/>
    </source>
</evidence>
<keyword evidence="11" id="KW-1185">Reference proteome</keyword>
<feature type="transmembrane region" description="Helical" evidence="7">
    <location>
        <begin position="327"/>
        <end position="349"/>
    </location>
</feature>
<name>A0ABW2L437_9BACT</name>
<feature type="transmembrane region" description="Helical" evidence="7">
    <location>
        <begin position="98"/>
        <end position="127"/>
    </location>
</feature>
<evidence type="ECO:0000313" key="10">
    <source>
        <dbReference type="EMBL" id="MFC7336073.1"/>
    </source>
</evidence>
<dbReference type="Proteomes" id="UP001596472">
    <property type="component" value="Unassembled WGS sequence"/>
</dbReference>
<feature type="domain" description="Peptidase M48" evidence="8">
    <location>
        <begin position="207"/>
        <end position="416"/>
    </location>
</feature>
<comment type="similarity">
    <text evidence="6">Belongs to the peptidase M48 family.</text>
</comment>
<keyword evidence="7" id="KW-1133">Transmembrane helix</keyword>
<feature type="transmembrane region" description="Helical" evidence="7">
    <location>
        <begin position="62"/>
        <end position="86"/>
    </location>
</feature>
<dbReference type="PANTHER" id="PTHR10120">
    <property type="entry name" value="CAAX PRENYL PROTEASE 1"/>
    <property type="match status" value="1"/>
</dbReference>
<protein>
    <submittedName>
        <fullName evidence="10">M48 family metallopeptidase</fullName>
    </submittedName>
</protein>
<comment type="cofactor">
    <cofactor evidence="6">
        <name>Zn(2+)</name>
        <dbReference type="ChEBI" id="CHEBI:29105"/>
    </cofactor>
    <text evidence="6">Binds 1 zinc ion per subunit.</text>
</comment>
<keyword evidence="1 6" id="KW-0645">Protease</keyword>
<keyword evidence="7" id="KW-0472">Membrane</keyword>
<evidence type="ECO:0000256" key="6">
    <source>
        <dbReference type="RuleBase" id="RU003983"/>
    </source>
</evidence>
<dbReference type="Pfam" id="PF16491">
    <property type="entry name" value="Peptidase_M48_N"/>
    <property type="match status" value="1"/>
</dbReference>
<keyword evidence="4 6" id="KW-0862">Zinc</keyword>
<evidence type="ECO:0000256" key="1">
    <source>
        <dbReference type="ARBA" id="ARBA00022670"/>
    </source>
</evidence>
<keyword evidence="2" id="KW-0479">Metal-binding</keyword>
<keyword evidence="7" id="KW-0812">Transmembrane</keyword>
<evidence type="ECO:0000256" key="4">
    <source>
        <dbReference type="ARBA" id="ARBA00022833"/>
    </source>
</evidence>
<reference evidence="11" key="1">
    <citation type="journal article" date="2019" name="Int. J. Syst. Evol. Microbiol.">
        <title>The Global Catalogue of Microorganisms (GCM) 10K type strain sequencing project: providing services to taxonomists for standard genome sequencing and annotation.</title>
        <authorList>
            <consortium name="The Broad Institute Genomics Platform"/>
            <consortium name="The Broad Institute Genome Sequencing Center for Infectious Disease"/>
            <person name="Wu L."/>
            <person name="Ma J."/>
        </authorList>
    </citation>
    <scope>NUCLEOTIDE SEQUENCE [LARGE SCALE GENOMIC DNA]</scope>
    <source>
        <strain evidence="11">CGMCC 4.1467</strain>
    </source>
</reference>
<organism evidence="10 11">
    <name type="scientific">Haloferula chungangensis</name>
    <dbReference type="NCBI Taxonomy" id="1048331"/>
    <lineage>
        <taxon>Bacteria</taxon>
        <taxon>Pseudomonadati</taxon>
        <taxon>Verrucomicrobiota</taxon>
        <taxon>Verrucomicrobiia</taxon>
        <taxon>Verrucomicrobiales</taxon>
        <taxon>Verrucomicrobiaceae</taxon>
        <taxon>Haloferula</taxon>
    </lineage>
</organism>
<feature type="domain" description="CAAX prenyl protease 1 N-terminal" evidence="9">
    <location>
        <begin position="28"/>
        <end position="202"/>
    </location>
</feature>
<proteinExistence type="inferred from homology"/>
<keyword evidence="5 6" id="KW-0482">Metalloprotease</keyword>
<evidence type="ECO:0000259" key="9">
    <source>
        <dbReference type="Pfam" id="PF16491"/>
    </source>
</evidence>
<evidence type="ECO:0000259" key="8">
    <source>
        <dbReference type="Pfam" id="PF01435"/>
    </source>
</evidence>
<sequence length="418" mass="46947">MEWNAVGLTILIALVMLWNIDFIVTLLNLKALSPELPEEFADVFDAETYAKSQQYTRESARFGIIESVASLFILLAFWLIGGFGWLDQLTRSWTDNELLAGLYFLSLLFLGHYLISLPLSLYSTFVIEEKFGFNKTTPATFAGDQVKSLLLSAILGLPLAAGLIWIFGNVPHAWLWAWVLFTAVQLLLMWLAPAVILPMFNKFEAMKDGPLRESIERMARKCEFPLTEISVMDGSKRSTKANAYFTGFGKTKKIALYDTLVEEQSEDELVAVLAHEIGHFKCKHIVQRLLVAIAQSAALFFLLGLVIDPDGTFARMLFDSFGVETISPHVGLVLFAILFSPASRILGIFSNAWSRRHEFEADAYAANAMETSEHLISALKKLSAKNLSNLTPHPMRVMLDYSHPPMLERIHALRARNH</sequence>
<evidence type="ECO:0000256" key="3">
    <source>
        <dbReference type="ARBA" id="ARBA00022801"/>
    </source>
</evidence>
<accession>A0ABW2L437</accession>
<dbReference type="InterPro" id="IPR027057">
    <property type="entry name" value="CAXX_Prtase_1"/>
</dbReference>
<gene>
    <name evidence="10" type="ORF">ACFQY0_02700</name>
</gene>
<dbReference type="EMBL" id="JBHTBS010000001">
    <property type="protein sequence ID" value="MFC7336073.1"/>
    <property type="molecule type" value="Genomic_DNA"/>
</dbReference>
<keyword evidence="3 6" id="KW-0378">Hydrolase</keyword>
<feature type="transmembrane region" description="Helical" evidence="7">
    <location>
        <begin position="173"/>
        <end position="197"/>
    </location>
</feature>
<dbReference type="InterPro" id="IPR032456">
    <property type="entry name" value="Peptidase_M48_N"/>
</dbReference>
<evidence type="ECO:0000256" key="2">
    <source>
        <dbReference type="ARBA" id="ARBA00022723"/>
    </source>
</evidence>
<dbReference type="RefSeq" id="WP_379708824.1">
    <property type="nucleotide sequence ID" value="NZ_JBHTBS010000001.1"/>
</dbReference>
<feature type="transmembrane region" description="Helical" evidence="7">
    <location>
        <begin position="6"/>
        <end position="27"/>
    </location>
</feature>
<feature type="transmembrane region" description="Helical" evidence="7">
    <location>
        <begin position="289"/>
        <end position="307"/>
    </location>
</feature>